<reference evidence="2" key="1">
    <citation type="submission" date="2019-06" db="EMBL/GenBank/DDBJ databases">
        <authorList>
            <person name="Zheng W."/>
        </authorList>
    </citation>
    <scope>NUCLEOTIDE SEQUENCE</scope>
    <source>
        <strain evidence="2">QDHG01</strain>
    </source>
</reference>
<feature type="compositionally biased region" description="Polar residues" evidence="1">
    <location>
        <begin position="149"/>
        <end position="160"/>
    </location>
</feature>
<feature type="compositionally biased region" description="Polar residues" evidence="1">
    <location>
        <begin position="110"/>
        <end position="122"/>
    </location>
</feature>
<accession>A0A8J8NLG3</accession>
<name>A0A8J8NLG3_HALGN</name>
<organism evidence="2 3">
    <name type="scientific">Halteria grandinella</name>
    <dbReference type="NCBI Taxonomy" id="5974"/>
    <lineage>
        <taxon>Eukaryota</taxon>
        <taxon>Sar</taxon>
        <taxon>Alveolata</taxon>
        <taxon>Ciliophora</taxon>
        <taxon>Intramacronucleata</taxon>
        <taxon>Spirotrichea</taxon>
        <taxon>Stichotrichia</taxon>
        <taxon>Sporadotrichida</taxon>
        <taxon>Halteriidae</taxon>
        <taxon>Halteria</taxon>
    </lineage>
</organism>
<proteinExistence type="predicted"/>
<dbReference type="AlphaFoldDB" id="A0A8J8NLG3"/>
<evidence type="ECO:0000256" key="1">
    <source>
        <dbReference type="SAM" id="MobiDB-lite"/>
    </source>
</evidence>
<feature type="region of interest" description="Disordered" evidence="1">
    <location>
        <begin position="51"/>
        <end position="93"/>
    </location>
</feature>
<dbReference type="EMBL" id="RRYP01011882">
    <property type="protein sequence ID" value="TNV77453.1"/>
    <property type="molecule type" value="Genomic_DNA"/>
</dbReference>
<feature type="compositionally biased region" description="Basic and acidic residues" evidence="1">
    <location>
        <begin position="82"/>
        <end position="93"/>
    </location>
</feature>
<evidence type="ECO:0000313" key="2">
    <source>
        <dbReference type="EMBL" id="TNV77453.1"/>
    </source>
</evidence>
<feature type="region of interest" description="Disordered" evidence="1">
    <location>
        <begin position="110"/>
        <end position="160"/>
    </location>
</feature>
<sequence length="160" mass="17580">MSPPGYCAPVLYIIEVLQSRQITEGATCMELIFRACFVCCMDFAKINRRPGAEDFLGDAPQEGGENKEKEEKQDVEDPFAIDEEKQGLKEADEFDQKWLEGSAIAPQSIHSAVRNFNTSQGRNPAASDGFGHEAEQQDATQEEGAPLGRNSSKNGPGQRK</sequence>
<protein>
    <submittedName>
        <fullName evidence="2">Uncharacterized protein</fullName>
    </submittedName>
</protein>
<keyword evidence="3" id="KW-1185">Reference proteome</keyword>
<evidence type="ECO:0000313" key="3">
    <source>
        <dbReference type="Proteomes" id="UP000785679"/>
    </source>
</evidence>
<gene>
    <name evidence="2" type="ORF">FGO68_gene901</name>
</gene>
<comment type="caution">
    <text evidence="2">The sequence shown here is derived from an EMBL/GenBank/DDBJ whole genome shotgun (WGS) entry which is preliminary data.</text>
</comment>
<dbReference type="Proteomes" id="UP000785679">
    <property type="component" value="Unassembled WGS sequence"/>
</dbReference>